<dbReference type="GO" id="GO:0005829">
    <property type="term" value="C:cytosol"/>
    <property type="evidence" value="ECO:0007669"/>
    <property type="project" value="TreeGrafter"/>
</dbReference>
<dbReference type="OrthoDB" id="25129at2759"/>
<evidence type="ECO:0000313" key="5">
    <source>
        <dbReference type="Proteomes" id="UP000225277"/>
    </source>
</evidence>
<proteinExistence type="inferred from homology"/>
<comment type="subcellular location">
    <subcellularLocation>
        <location evidence="3">Cytoplasm</location>
    </subcellularLocation>
</comment>
<dbReference type="Proteomes" id="UP000225277">
    <property type="component" value="Unassembled WGS sequence"/>
</dbReference>
<evidence type="ECO:0000256" key="1">
    <source>
        <dbReference type="ARBA" id="ARBA00022490"/>
    </source>
</evidence>
<dbReference type="PANTHER" id="PTHR20882">
    <property type="entry name" value="CYTOPLASMIC TRNA 2-THIOLATION PROTEIN 2"/>
    <property type="match status" value="1"/>
</dbReference>
<comment type="function">
    <text evidence="3">Plays a central role in 2-thiolation of mcm(5)S(2)U at tRNA wobble positions of tRNA(Lys), tRNA(Glu) and tRNA(Gln). May act by forming a heterodimer with NCS6 that ligates sulfur from thiocarboxylated URM1 onto the uridine of tRNAs at wobble position. Prior mcm(5) tRNA modification by the elongator complex is required for 2-thiolation. May also be involved in protein urmylation.</text>
</comment>
<dbReference type="PANTHER" id="PTHR20882:SF14">
    <property type="entry name" value="CYTOPLASMIC TRNA 2-THIOLATION PROTEIN 2"/>
    <property type="match status" value="1"/>
</dbReference>
<protein>
    <recommendedName>
        <fullName evidence="3">Cytoplasmic tRNA 2-thiolation protein 2</fullName>
    </recommendedName>
</protein>
<name>A0A2D3VAM4_9PEZI</name>
<reference evidence="4 5" key="1">
    <citation type="submission" date="2016-03" db="EMBL/GenBank/DDBJ databases">
        <authorList>
            <person name="Ploux O."/>
        </authorList>
    </citation>
    <scope>NUCLEOTIDE SEQUENCE [LARGE SCALE GENOMIC DNA]</scope>
    <source>
        <strain evidence="4 5">URUG2</strain>
    </source>
</reference>
<dbReference type="GO" id="GO:0002143">
    <property type="term" value="P:tRNA wobble position uridine thiolation"/>
    <property type="evidence" value="ECO:0007669"/>
    <property type="project" value="TreeGrafter"/>
</dbReference>
<gene>
    <name evidence="3" type="primary">NCS2</name>
    <name evidence="3" type="synonym">CTU2</name>
    <name evidence="4" type="ORF">RCC_05567</name>
</gene>
<accession>A0A2D3VAM4</accession>
<keyword evidence="2 3" id="KW-0819">tRNA processing</keyword>
<organism evidence="4 5">
    <name type="scientific">Ramularia collo-cygni</name>
    <dbReference type="NCBI Taxonomy" id="112498"/>
    <lineage>
        <taxon>Eukaryota</taxon>
        <taxon>Fungi</taxon>
        <taxon>Dikarya</taxon>
        <taxon>Ascomycota</taxon>
        <taxon>Pezizomycotina</taxon>
        <taxon>Dothideomycetes</taxon>
        <taxon>Dothideomycetidae</taxon>
        <taxon>Mycosphaerellales</taxon>
        <taxon>Mycosphaerellaceae</taxon>
        <taxon>Ramularia</taxon>
    </lineage>
</organism>
<dbReference type="GO" id="GO:0032447">
    <property type="term" value="P:protein urmylation"/>
    <property type="evidence" value="ECO:0007669"/>
    <property type="project" value="UniProtKB-UniRule"/>
</dbReference>
<dbReference type="AlphaFoldDB" id="A0A2D3VAM4"/>
<dbReference type="InterPro" id="IPR019407">
    <property type="entry name" value="CTU2"/>
</dbReference>
<comment type="similarity">
    <text evidence="3">Belongs to the CTU2/NCS2 family.</text>
</comment>
<dbReference type="InterPro" id="IPR014729">
    <property type="entry name" value="Rossmann-like_a/b/a_fold"/>
</dbReference>
<dbReference type="SUPFAM" id="SSF52402">
    <property type="entry name" value="Adenine nucleotide alpha hydrolases-like"/>
    <property type="match status" value="1"/>
</dbReference>
<dbReference type="GO" id="GO:0016779">
    <property type="term" value="F:nucleotidyltransferase activity"/>
    <property type="evidence" value="ECO:0007669"/>
    <property type="project" value="UniProtKB-UniRule"/>
</dbReference>
<dbReference type="GO" id="GO:0000049">
    <property type="term" value="F:tRNA binding"/>
    <property type="evidence" value="ECO:0007669"/>
    <property type="project" value="InterPro"/>
</dbReference>
<dbReference type="Gene3D" id="3.40.50.620">
    <property type="entry name" value="HUPs"/>
    <property type="match status" value="1"/>
</dbReference>
<evidence type="ECO:0000256" key="2">
    <source>
        <dbReference type="ARBA" id="ARBA00022694"/>
    </source>
</evidence>
<dbReference type="STRING" id="112498.A0A2D3VAM4"/>
<dbReference type="GO" id="GO:0016783">
    <property type="term" value="F:sulfurtransferase activity"/>
    <property type="evidence" value="ECO:0007669"/>
    <property type="project" value="TreeGrafter"/>
</dbReference>
<keyword evidence="5" id="KW-1185">Reference proteome</keyword>
<evidence type="ECO:0000313" key="4">
    <source>
        <dbReference type="EMBL" id="CZT19714.1"/>
    </source>
</evidence>
<keyword evidence="1 3" id="KW-0963">Cytoplasm</keyword>
<dbReference type="EMBL" id="FJUY01000008">
    <property type="protein sequence ID" value="CZT19714.1"/>
    <property type="molecule type" value="Genomic_DNA"/>
</dbReference>
<sequence length="360" mass="40431">MPGRRLPDHPINASLCRRCQAVEPAIVVRTEPLCKACFGKYVNTKVVKRLESFRVRHSEPGNERSVLLAVSLDACSVTLLHVVSQHLKGQVEKTGRTGFKLCVLYVNRSHLADTSEATALFSQLKERFPEHDYHTVELSDALSLEGVSKLFGQDAEDLSQTNDATQRLMHVLDHATSATSRQDTEQTLRRRLVVQFAQDRDCESIIWDYSATKLAERTLAETAKGRGIALPWTVADGESLHGVPFYHPLRELLNKELKSYVSFIEPPFDDGFVTAEVKPIVSTKNTTIDDLMEQYFDSVEKEYPSIVANVVRTTGKLVTPALSQTEQCELCNNPLEGHAPEKSRLCYSCIRMLPQDQDQD</sequence>
<dbReference type="HAMAP" id="MF_03054">
    <property type="entry name" value="CTU2"/>
    <property type="match status" value="1"/>
</dbReference>
<comment type="pathway">
    <text evidence="3">tRNA modification; 5-methoxycarbonylmethyl-2-thiouridine-tRNA biosynthesis.</text>
</comment>
<dbReference type="Pfam" id="PF10288">
    <property type="entry name" value="CTU2"/>
    <property type="match status" value="1"/>
</dbReference>
<evidence type="ECO:0000256" key="3">
    <source>
        <dbReference type="HAMAP-Rule" id="MF_03054"/>
    </source>
</evidence>
<dbReference type="UniPathway" id="UPA00988"/>